<evidence type="ECO:0000259" key="1">
    <source>
        <dbReference type="Pfam" id="PF25232"/>
    </source>
</evidence>
<evidence type="ECO:0000313" key="2">
    <source>
        <dbReference type="EMBL" id="MBO0656998.1"/>
    </source>
</evidence>
<comment type="caution">
    <text evidence="2">The sequence shown here is derived from an EMBL/GenBank/DDBJ whole genome shotgun (WGS) entry which is preliminary data.</text>
</comment>
<dbReference type="InterPro" id="IPR057170">
    <property type="entry name" value="DUF7848"/>
</dbReference>
<reference evidence="2" key="1">
    <citation type="submission" date="2021-03" db="EMBL/GenBank/DDBJ databases">
        <title>Streptomyces strains.</title>
        <authorList>
            <person name="Lund M.B."/>
            <person name="Toerring T."/>
        </authorList>
    </citation>
    <scope>NUCLEOTIDE SEQUENCE</scope>
    <source>
        <strain evidence="2">JCM 4242</strain>
    </source>
</reference>
<dbReference type="Pfam" id="PF25232">
    <property type="entry name" value="DUF7848"/>
    <property type="match status" value="1"/>
</dbReference>
<proteinExistence type="predicted"/>
<dbReference type="RefSeq" id="WP_207248655.1">
    <property type="nucleotide sequence ID" value="NZ_JAFMOF010000005.1"/>
</dbReference>
<dbReference type="AlphaFoldDB" id="A0A939JRV5"/>
<sequence>MSAHAVIRWADWTIGPDVAPEAPVVDFEMQCIECGASSGADEDFETARDWAFRHVGRSPSHTAFREVIHRPWRATLVG</sequence>
<protein>
    <recommendedName>
        <fullName evidence="1">DUF7848 domain-containing protein</fullName>
    </recommendedName>
</protein>
<evidence type="ECO:0000313" key="3">
    <source>
        <dbReference type="Proteomes" id="UP000664781"/>
    </source>
</evidence>
<dbReference type="EMBL" id="JAFMOF010000005">
    <property type="protein sequence ID" value="MBO0656998.1"/>
    <property type="molecule type" value="Genomic_DNA"/>
</dbReference>
<dbReference type="Proteomes" id="UP000664781">
    <property type="component" value="Unassembled WGS sequence"/>
</dbReference>
<keyword evidence="3" id="KW-1185">Reference proteome</keyword>
<name>A0A939JRV5_9ACTN</name>
<accession>A0A939JRV5</accession>
<organism evidence="2 3">
    <name type="scientific">Streptomyces triculaminicus</name>
    <dbReference type="NCBI Taxonomy" id="2816232"/>
    <lineage>
        <taxon>Bacteria</taxon>
        <taxon>Bacillati</taxon>
        <taxon>Actinomycetota</taxon>
        <taxon>Actinomycetes</taxon>
        <taxon>Kitasatosporales</taxon>
        <taxon>Streptomycetaceae</taxon>
        <taxon>Streptomyces</taxon>
    </lineage>
</organism>
<gene>
    <name evidence="2" type="ORF">J1792_30945</name>
</gene>
<feature type="domain" description="DUF7848" evidence="1">
    <location>
        <begin position="1"/>
        <end position="75"/>
    </location>
</feature>